<reference evidence="1" key="1">
    <citation type="submission" date="2023-06" db="EMBL/GenBank/DDBJ databases">
        <authorList>
            <consortium name="Lawrence Berkeley National Laboratory"/>
            <person name="Ahrendt S."/>
            <person name="Sahu N."/>
            <person name="Indic B."/>
            <person name="Wong-Bajracharya J."/>
            <person name="Merenyi Z."/>
            <person name="Ke H.-M."/>
            <person name="Monk M."/>
            <person name="Kocsube S."/>
            <person name="Drula E."/>
            <person name="Lipzen A."/>
            <person name="Balint B."/>
            <person name="Henrissat B."/>
            <person name="Andreopoulos B."/>
            <person name="Martin F.M."/>
            <person name="Harder C.B."/>
            <person name="Rigling D."/>
            <person name="Ford K.L."/>
            <person name="Foster G.D."/>
            <person name="Pangilinan J."/>
            <person name="Papanicolaou A."/>
            <person name="Barry K."/>
            <person name="LaButti K."/>
            <person name="Viragh M."/>
            <person name="Koriabine M."/>
            <person name="Yan M."/>
            <person name="Riley R."/>
            <person name="Champramary S."/>
            <person name="Plett K.L."/>
            <person name="Tsai I.J."/>
            <person name="Slot J."/>
            <person name="Sipos G."/>
            <person name="Plett J."/>
            <person name="Nagy L.G."/>
            <person name="Grigoriev I.V."/>
        </authorList>
    </citation>
    <scope>NUCLEOTIDE SEQUENCE</scope>
    <source>
        <strain evidence="1">CCBAS 213</strain>
    </source>
</reference>
<dbReference type="AlphaFoldDB" id="A0AA39JH07"/>
<evidence type="ECO:0000313" key="1">
    <source>
        <dbReference type="EMBL" id="KAK0441795.1"/>
    </source>
</evidence>
<gene>
    <name evidence="1" type="ORF">EV420DRAFT_1085833</name>
</gene>
<dbReference type="EMBL" id="JAUEPS010000067">
    <property type="protein sequence ID" value="KAK0441795.1"/>
    <property type="molecule type" value="Genomic_DNA"/>
</dbReference>
<dbReference type="GeneID" id="85349304"/>
<organism evidence="1 2">
    <name type="scientific">Armillaria tabescens</name>
    <name type="common">Ringless honey mushroom</name>
    <name type="synonym">Agaricus tabescens</name>
    <dbReference type="NCBI Taxonomy" id="1929756"/>
    <lineage>
        <taxon>Eukaryota</taxon>
        <taxon>Fungi</taxon>
        <taxon>Dikarya</taxon>
        <taxon>Basidiomycota</taxon>
        <taxon>Agaricomycotina</taxon>
        <taxon>Agaricomycetes</taxon>
        <taxon>Agaricomycetidae</taxon>
        <taxon>Agaricales</taxon>
        <taxon>Marasmiineae</taxon>
        <taxon>Physalacriaceae</taxon>
        <taxon>Desarmillaria</taxon>
    </lineage>
</organism>
<comment type="caution">
    <text evidence="1">The sequence shown here is derived from an EMBL/GenBank/DDBJ whole genome shotgun (WGS) entry which is preliminary data.</text>
</comment>
<proteinExistence type="predicted"/>
<dbReference type="Proteomes" id="UP001175211">
    <property type="component" value="Unassembled WGS sequence"/>
</dbReference>
<accession>A0AA39JH07</accession>
<evidence type="ECO:0000313" key="2">
    <source>
        <dbReference type="Proteomes" id="UP001175211"/>
    </source>
</evidence>
<keyword evidence="2" id="KW-1185">Reference proteome</keyword>
<sequence>MTSVKSLPGQQTARYSKDIVLETPNEAAGFVLPFLKEGFDLDPVKTAAIGPTITTFLHETLKLCMDAVAAKLSRC</sequence>
<name>A0AA39JH07_ARMTA</name>
<dbReference type="RefSeq" id="XP_060324134.1">
    <property type="nucleotide sequence ID" value="XM_060465756.1"/>
</dbReference>
<protein>
    <submittedName>
        <fullName evidence="1">Uncharacterized protein</fullName>
    </submittedName>
</protein>